<proteinExistence type="predicted"/>
<feature type="compositionally biased region" description="Polar residues" evidence="1">
    <location>
        <begin position="49"/>
        <end position="60"/>
    </location>
</feature>
<feature type="region of interest" description="Disordered" evidence="1">
    <location>
        <begin position="1"/>
        <end position="89"/>
    </location>
</feature>
<evidence type="ECO:0000256" key="1">
    <source>
        <dbReference type="SAM" id="MobiDB-lite"/>
    </source>
</evidence>
<name>A0A914P5W3_9BILA</name>
<keyword evidence="2" id="KW-1185">Reference proteome</keyword>
<accession>A0A914P5W3</accession>
<sequence length="89" mass="10407">MRSTPEPQPPPYYPQQDFPDIQQHNNNGDPKYPQIPQHYISSVPPPVQRYNSSTQPSPIESQTQQYYPSPQSSTQLPYIPQEEYFDEKL</sequence>
<reference evidence="3" key="1">
    <citation type="submission" date="2022-11" db="UniProtKB">
        <authorList>
            <consortium name="WormBaseParasite"/>
        </authorList>
    </citation>
    <scope>IDENTIFICATION</scope>
</reference>
<feature type="compositionally biased region" description="Pro residues" evidence="1">
    <location>
        <begin position="1"/>
        <end position="13"/>
    </location>
</feature>
<evidence type="ECO:0000313" key="3">
    <source>
        <dbReference type="WBParaSite" id="PDA_v2.g10097.t1"/>
    </source>
</evidence>
<dbReference type="AlphaFoldDB" id="A0A914P5W3"/>
<evidence type="ECO:0000313" key="2">
    <source>
        <dbReference type="Proteomes" id="UP000887578"/>
    </source>
</evidence>
<feature type="compositionally biased region" description="Low complexity" evidence="1">
    <location>
        <begin position="61"/>
        <end position="75"/>
    </location>
</feature>
<dbReference type="Proteomes" id="UP000887578">
    <property type="component" value="Unplaced"/>
</dbReference>
<dbReference type="WBParaSite" id="PDA_v2.g10097.t1">
    <property type="protein sequence ID" value="PDA_v2.g10097.t1"/>
    <property type="gene ID" value="PDA_v2.g10097"/>
</dbReference>
<protein>
    <submittedName>
        <fullName evidence="3">Uncharacterized protein</fullName>
    </submittedName>
</protein>
<organism evidence="2 3">
    <name type="scientific">Panagrolaimus davidi</name>
    <dbReference type="NCBI Taxonomy" id="227884"/>
    <lineage>
        <taxon>Eukaryota</taxon>
        <taxon>Metazoa</taxon>
        <taxon>Ecdysozoa</taxon>
        <taxon>Nematoda</taxon>
        <taxon>Chromadorea</taxon>
        <taxon>Rhabditida</taxon>
        <taxon>Tylenchina</taxon>
        <taxon>Panagrolaimomorpha</taxon>
        <taxon>Panagrolaimoidea</taxon>
        <taxon>Panagrolaimidae</taxon>
        <taxon>Panagrolaimus</taxon>
    </lineage>
</organism>
<feature type="compositionally biased region" description="Low complexity" evidence="1">
    <location>
        <begin position="14"/>
        <end position="23"/>
    </location>
</feature>